<dbReference type="Gene3D" id="3.40.50.2000">
    <property type="entry name" value="Glycogen Phosphorylase B"/>
    <property type="match status" value="3"/>
</dbReference>
<dbReference type="Proteomes" id="UP001050691">
    <property type="component" value="Unassembled WGS sequence"/>
</dbReference>
<evidence type="ECO:0000313" key="3">
    <source>
        <dbReference type="EMBL" id="GJJ09835.1"/>
    </source>
</evidence>
<accession>A0AAV5AD40</accession>
<evidence type="ECO:0000313" key="4">
    <source>
        <dbReference type="Proteomes" id="UP001050691"/>
    </source>
</evidence>
<dbReference type="SUPFAM" id="SSF53756">
    <property type="entry name" value="UDP-Glycosyltransferase/glycogen phosphorylase"/>
    <property type="match status" value="1"/>
</dbReference>
<dbReference type="GO" id="GO:0035251">
    <property type="term" value="F:UDP-glucosyltransferase activity"/>
    <property type="evidence" value="ECO:0007669"/>
    <property type="project" value="TreeGrafter"/>
</dbReference>
<comment type="similarity">
    <text evidence="1">Belongs to the UDP-glycosyltransferase family.</text>
</comment>
<evidence type="ECO:0000256" key="1">
    <source>
        <dbReference type="ARBA" id="ARBA00009995"/>
    </source>
</evidence>
<dbReference type="AlphaFoldDB" id="A0AAV5AD40"/>
<keyword evidence="4" id="KW-1185">Reference proteome</keyword>
<reference evidence="3" key="1">
    <citation type="submission" date="2021-10" db="EMBL/GenBank/DDBJ databases">
        <title>De novo Genome Assembly of Clathrus columnatus (Basidiomycota, Fungi) Using Illumina and Nanopore Sequence Data.</title>
        <authorList>
            <person name="Ogiso-Tanaka E."/>
            <person name="Itagaki H."/>
            <person name="Hosoya T."/>
            <person name="Hosaka K."/>
        </authorList>
    </citation>
    <scope>NUCLEOTIDE SEQUENCE</scope>
    <source>
        <strain evidence="3">MO-923</strain>
    </source>
</reference>
<evidence type="ECO:0000256" key="2">
    <source>
        <dbReference type="ARBA" id="ARBA00022679"/>
    </source>
</evidence>
<keyword evidence="2" id="KW-0808">Transferase</keyword>
<dbReference type="EMBL" id="BPWL01000004">
    <property type="protein sequence ID" value="GJJ09835.1"/>
    <property type="molecule type" value="Genomic_DNA"/>
</dbReference>
<dbReference type="InterPro" id="IPR002213">
    <property type="entry name" value="UDP_glucos_trans"/>
</dbReference>
<sequence length="497" mass="55607">MATTKSNFRHVPFVTAPVYGHIRPFVALAARFVRERPDVIITFTVTGDYKPKVERELDRYFGDHEKEKALKSNIRFLHIGIFDGHNLPLLFQEYFRGFSKVYPAIYAEEPLQCATGQVYPAALKPDVIILDPFLLNALQTIRKVSGKEIPVLAWSTGALNSFLRTFGPESLGGLGNVPAKAEILAKETGRLVDEITKELYDPMTGELVQLPGMPLTYDYELNPQHELRMPKCDGVITVGNTTFEPEACAAYRVWFEPRPAYFIGPLLPRDVSFDGQLARSQEKELTTSPDGLEIKKFLGAIRKSHGDHSVLYVRVNIHFERVHSLILSRNPDSVEIPSDLQKQLEASDITIISSWAPQQVILTHPATGWFLSHCGNNSVMEAVSYGVPIIALPLTADQPLNAAYLSSTLNVAYELYETRLGPGLLPLHRGVKPTGTLEAIEQEAQTVLEKAWGPDGAQKRENILSLGKKYNQAWDENGEARIEFHKFLKRFVPDLSS</sequence>
<gene>
    <name evidence="3" type="ORF">Clacol_004059</name>
</gene>
<dbReference type="PANTHER" id="PTHR48047:SF177">
    <property type="entry name" value="GLYCOSYLTRANSFERASE"/>
    <property type="match status" value="1"/>
</dbReference>
<dbReference type="PANTHER" id="PTHR48047">
    <property type="entry name" value="GLYCOSYLTRANSFERASE"/>
    <property type="match status" value="1"/>
</dbReference>
<name>A0AAV5AD40_9AGAM</name>
<protein>
    <recommendedName>
        <fullName evidence="5">UDP-Glycosyltransferase/glycogen phosphorylase</fullName>
    </recommendedName>
</protein>
<dbReference type="Pfam" id="PF00201">
    <property type="entry name" value="UDPGT"/>
    <property type="match status" value="1"/>
</dbReference>
<proteinExistence type="inferred from homology"/>
<comment type="caution">
    <text evidence="3">The sequence shown here is derived from an EMBL/GenBank/DDBJ whole genome shotgun (WGS) entry which is preliminary data.</text>
</comment>
<dbReference type="CDD" id="cd03784">
    <property type="entry name" value="GT1_Gtf-like"/>
    <property type="match status" value="1"/>
</dbReference>
<organism evidence="3 4">
    <name type="scientific">Clathrus columnatus</name>
    <dbReference type="NCBI Taxonomy" id="1419009"/>
    <lineage>
        <taxon>Eukaryota</taxon>
        <taxon>Fungi</taxon>
        <taxon>Dikarya</taxon>
        <taxon>Basidiomycota</taxon>
        <taxon>Agaricomycotina</taxon>
        <taxon>Agaricomycetes</taxon>
        <taxon>Phallomycetidae</taxon>
        <taxon>Phallales</taxon>
        <taxon>Clathraceae</taxon>
        <taxon>Clathrus</taxon>
    </lineage>
</organism>
<evidence type="ECO:0008006" key="5">
    <source>
        <dbReference type="Google" id="ProtNLM"/>
    </source>
</evidence>